<dbReference type="GeneID" id="43166913"/>
<protein>
    <submittedName>
        <fullName evidence="1">Type II toxin-antitoxin system RelE/ParE family toxin</fullName>
    </submittedName>
</protein>
<name>A0ABZ0XXE4_9BURK</name>
<evidence type="ECO:0000313" key="2">
    <source>
        <dbReference type="Proteomes" id="UP001326110"/>
    </source>
</evidence>
<dbReference type="EMBL" id="CP140152">
    <property type="protein sequence ID" value="WQH04329.1"/>
    <property type="molecule type" value="Genomic_DNA"/>
</dbReference>
<dbReference type="Proteomes" id="UP001326110">
    <property type="component" value="Chromosome"/>
</dbReference>
<dbReference type="NCBIfam" id="TIGR02683">
    <property type="entry name" value="upstrm_HI1419"/>
    <property type="match status" value="1"/>
</dbReference>
<proteinExistence type="predicted"/>
<dbReference type="PANTHER" id="PTHR41791:SF1">
    <property type="entry name" value="SSL7039 PROTEIN"/>
    <property type="match status" value="1"/>
</dbReference>
<dbReference type="Pfam" id="PF05973">
    <property type="entry name" value="Gp49"/>
    <property type="match status" value="1"/>
</dbReference>
<dbReference type="PIRSF" id="PIRSF028744">
    <property type="entry name" value="Addict_mod_HI1419"/>
    <property type="match status" value="1"/>
</dbReference>
<dbReference type="RefSeq" id="WP_026637644.1">
    <property type="nucleotide sequence ID" value="NZ_CP140152.1"/>
</dbReference>
<gene>
    <name evidence="1" type="ORF">SR858_25380</name>
</gene>
<reference evidence="1 2" key="1">
    <citation type="submission" date="2023-11" db="EMBL/GenBank/DDBJ databases">
        <title>MicrobeMod: A computational toolkit for identifying prokaryotic methylation and restriction-modification with nanopore sequencing.</title>
        <authorList>
            <person name="Crits-Christoph A."/>
            <person name="Kang S.C."/>
            <person name="Lee H."/>
            <person name="Ostrov N."/>
        </authorList>
    </citation>
    <scope>NUCLEOTIDE SEQUENCE [LARGE SCALE GENOMIC DNA]</scope>
    <source>
        <strain evidence="1 2">ATCC 25935</strain>
    </source>
</reference>
<sequence>MNYDIQYYLNSNVVNVAGKWLRSLRDPIAKAKITKRISRFEHGNFGDHKPCREGVWEMRVDEGPGYRVYYAFSGRQIILLLCGGDKTTQDADINTAVSYWEDWKERQQDDQKKS</sequence>
<dbReference type="InterPro" id="IPR009241">
    <property type="entry name" value="HigB-like"/>
</dbReference>
<accession>A0ABZ0XXE4</accession>
<keyword evidence="2" id="KW-1185">Reference proteome</keyword>
<dbReference type="InterPro" id="IPR014056">
    <property type="entry name" value="TypeIITA-like_toxin_pred"/>
</dbReference>
<evidence type="ECO:0000313" key="1">
    <source>
        <dbReference type="EMBL" id="WQH04329.1"/>
    </source>
</evidence>
<dbReference type="PANTHER" id="PTHR41791">
    <property type="entry name" value="SSL7039 PROTEIN"/>
    <property type="match status" value="1"/>
</dbReference>
<organism evidence="1 2">
    <name type="scientific">Duganella zoogloeoides</name>
    <dbReference type="NCBI Taxonomy" id="75659"/>
    <lineage>
        <taxon>Bacteria</taxon>
        <taxon>Pseudomonadati</taxon>
        <taxon>Pseudomonadota</taxon>
        <taxon>Betaproteobacteria</taxon>
        <taxon>Burkholderiales</taxon>
        <taxon>Oxalobacteraceae</taxon>
        <taxon>Telluria group</taxon>
        <taxon>Duganella</taxon>
    </lineage>
</organism>